<gene>
    <name evidence="2" type="ORF">CVT26_005285</name>
</gene>
<proteinExistence type="predicted"/>
<evidence type="ECO:0000313" key="2">
    <source>
        <dbReference type="EMBL" id="PPR06079.1"/>
    </source>
</evidence>
<dbReference type="Proteomes" id="UP000284706">
    <property type="component" value="Unassembled WGS sequence"/>
</dbReference>
<dbReference type="EMBL" id="NHYE01000378">
    <property type="protein sequence ID" value="PPR06079.1"/>
    <property type="molecule type" value="Genomic_DNA"/>
</dbReference>
<dbReference type="InParanoid" id="A0A409YSY1"/>
<reference evidence="2 3" key="1">
    <citation type="journal article" date="2018" name="Evol. Lett.">
        <title>Horizontal gene cluster transfer increased hallucinogenic mushroom diversity.</title>
        <authorList>
            <person name="Reynolds H.T."/>
            <person name="Vijayakumar V."/>
            <person name="Gluck-Thaler E."/>
            <person name="Korotkin H.B."/>
            <person name="Matheny P.B."/>
            <person name="Slot J.C."/>
        </authorList>
    </citation>
    <scope>NUCLEOTIDE SEQUENCE [LARGE SCALE GENOMIC DNA]</scope>
    <source>
        <strain evidence="2 3">SRW20</strain>
    </source>
</reference>
<dbReference type="SUPFAM" id="SSF81383">
    <property type="entry name" value="F-box domain"/>
    <property type="match status" value="1"/>
</dbReference>
<keyword evidence="3" id="KW-1185">Reference proteome</keyword>
<evidence type="ECO:0000313" key="3">
    <source>
        <dbReference type="Proteomes" id="UP000284706"/>
    </source>
</evidence>
<dbReference type="OrthoDB" id="5354526at2759"/>
<dbReference type="InterPro" id="IPR036047">
    <property type="entry name" value="F-box-like_dom_sf"/>
</dbReference>
<protein>
    <recommendedName>
        <fullName evidence="1">F-box domain-containing protein</fullName>
    </recommendedName>
</protein>
<dbReference type="Pfam" id="PF12937">
    <property type="entry name" value="F-box-like"/>
    <property type="match status" value="1"/>
</dbReference>
<dbReference type="STRING" id="231916.A0A409YSY1"/>
<accession>A0A409YSY1</accession>
<dbReference type="SMART" id="SM00256">
    <property type="entry name" value="FBOX"/>
    <property type="match status" value="1"/>
</dbReference>
<dbReference type="InterPro" id="IPR032675">
    <property type="entry name" value="LRR_dom_sf"/>
</dbReference>
<sequence>MDPQVESVPDDVWISIFELSSPADLARLLRTCRRFNTLASNPLLRELRWRRPDTLERNLEAWRGNPKYATLVSLPRKAVIEVNLDIYVYGGNSWSFMTPHKFLHDKLYAQLPNFGNLNELVLKDTTISPYTNSVLAALPNLRSLSIIDCHFIYLHTTFEANVQSTHSFLHNPNLHPFNFATLSLTSLRLHSVLFPKDAPRGFPDHNTPQHPLHMITIPSLRSLSLVWTAMRATIYDQRNWALPFVDDLKIIIPQFTREPLLMDALPGLVAQCSPNVRVVLEIQHHGFSDQEIKAIRIPLQNVWKYEGPLSFANFGPDGRKLSSLTHLVMNESTEFYALLGALEKLTNSMLALDVCIREWDIELLYAICQLFPRIQYVVVRYRRGVLPVGFFVTLGADILCRLPHLHTLKLLGEEFQPTVDRLKGVFKDPGHIFDESDDDDTGGRFSLDRFFNEDTGHVSNESDDDYEPDHILMKGDLKDYLGGWNRYCKSLRHVQVEKSRWWERKFEGDPWLRVG</sequence>
<dbReference type="AlphaFoldDB" id="A0A409YSY1"/>
<dbReference type="InterPro" id="IPR001810">
    <property type="entry name" value="F-box_dom"/>
</dbReference>
<organism evidence="2 3">
    <name type="scientific">Gymnopilus dilepis</name>
    <dbReference type="NCBI Taxonomy" id="231916"/>
    <lineage>
        <taxon>Eukaryota</taxon>
        <taxon>Fungi</taxon>
        <taxon>Dikarya</taxon>
        <taxon>Basidiomycota</taxon>
        <taxon>Agaricomycotina</taxon>
        <taxon>Agaricomycetes</taxon>
        <taxon>Agaricomycetidae</taxon>
        <taxon>Agaricales</taxon>
        <taxon>Agaricineae</taxon>
        <taxon>Hymenogastraceae</taxon>
        <taxon>Gymnopilus</taxon>
    </lineage>
</organism>
<feature type="domain" description="F-box" evidence="1">
    <location>
        <begin position="2"/>
        <end position="52"/>
    </location>
</feature>
<name>A0A409YSY1_9AGAR</name>
<comment type="caution">
    <text evidence="2">The sequence shown here is derived from an EMBL/GenBank/DDBJ whole genome shotgun (WGS) entry which is preliminary data.</text>
</comment>
<evidence type="ECO:0000259" key="1">
    <source>
        <dbReference type="PROSITE" id="PS50181"/>
    </source>
</evidence>
<dbReference type="SUPFAM" id="SSF52047">
    <property type="entry name" value="RNI-like"/>
    <property type="match status" value="1"/>
</dbReference>
<dbReference type="PROSITE" id="PS50181">
    <property type="entry name" value="FBOX"/>
    <property type="match status" value="1"/>
</dbReference>
<dbReference type="Gene3D" id="3.80.10.10">
    <property type="entry name" value="Ribonuclease Inhibitor"/>
    <property type="match status" value="1"/>
</dbReference>